<proteinExistence type="predicted"/>
<dbReference type="PANTHER" id="PTHR33395">
    <property type="entry name" value="TRANSCRIPTASE, PUTATIVE-RELATED-RELATED"/>
    <property type="match status" value="1"/>
</dbReference>
<name>A0A6A4WHQ5_AMPAM</name>
<evidence type="ECO:0000313" key="2">
    <source>
        <dbReference type="Proteomes" id="UP000440578"/>
    </source>
</evidence>
<sequence length="230" mass="26420">MNIDVSKPDSRGVAAYGALLGELNLQQLVDKPTHLEPTPAILDHVITNLPDTRASVTVLREAIGDHQPVTCSIALPKIRLKPEYREIRRWDRADWSAICLDMLQADWEPMFQAVGVDAKLDEFMTIWDAVMDCHCPTVRTRSAPLGCPWLKENPELQALMAERDAAHTDWLQYRTEEDRAIYRRLRNQVKSRLAGARREFLCDQLAHQDHRGFWRRLKQFAIRSSATDPP</sequence>
<dbReference type="EMBL" id="VIIS01000739">
    <property type="protein sequence ID" value="KAF0305593.1"/>
    <property type="molecule type" value="Genomic_DNA"/>
</dbReference>
<protein>
    <submittedName>
        <fullName evidence="1">Uncharacterized protein</fullName>
    </submittedName>
</protein>
<keyword evidence="2" id="KW-1185">Reference proteome</keyword>
<reference evidence="1 2" key="1">
    <citation type="submission" date="2019-07" db="EMBL/GenBank/DDBJ databases">
        <title>Draft genome assembly of a fouling barnacle, Amphibalanus amphitrite (Darwin, 1854): The first reference genome for Thecostraca.</title>
        <authorList>
            <person name="Kim W."/>
        </authorList>
    </citation>
    <scope>NUCLEOTIDE SEQUENCE [LARGE SCALE GENOMIC DNA]</scope>
    <source>
        <strain evidence="1">SNU_AA5</strain>
        <tissue evidence="1">Soma without cirri and trophi</tissue>
    </source>
</reference>
<gene>
    <name evidence="1" type="ORF">FJT64_022786</name>
</gene>
<organism evidence="1 2">
    <name type="scientific">Amphibalanus amphitrite</name>
    <name type="common">Striped barnacle</name>
    <name type="synonym">Balanus amphitrite</name>
    <dbReference type="NCBI Taxonomy" id="1232801"/>
    <lineage>
        <taxon>Eukaryota</taxon>
        <taxon>Metazoa</taxon>
        <taxon>Ecdysozoa</taxon>
        <taxon>Arthropoda</taxon>
        <taxon>Crustacea</taxon>
        <taxon>Multicrustacea</taxon>
        <taxon>Cirripedia</taxon>
        <taxon>Thoracica</taxon>
        <taxon>Thoracicalcarea</taxon>
        <taxon>Balanomorpha</taxon>
        <taxon>Balanoidea</taxon>
        <taxon>Balanidae</taxon>
        <taxon>Amphibalaninae</taxon>
        <taxon>Amphibalanus</taxon>
    </lineage>
</organism>
<dbReference type="Proteomes" id="UP000440578">
    <property type="component" value="Unassembled WGS sequence"/>
</dbReference>
<dbReference type="PANTHER" id="PTHR33395:SF22">
    <property type="entry name" value="REVERSE TRANSCRIPTASE DOMAIN-CONTAINING PROTEIN"/>
    <property type="match status" value="1"/>
</dbReference>
<evidence type="ECO:0000313" key="1">
    <source>
        <dbReference type="EMBL" id="KAF0305593.1"/>
    </source>
</evidence>
<accession>A0A6A4WHQ5</accession>
<dbReference type="AlphaFoldDB" id="A0A6A4WHQ5"/>
<comment type="caution">
    <text evidence="1">The sequence shown here is derived from an EMBL/GenBank/DDBJ whole genome shotgun (WGS) entry which is preliminary data.</text>
</comment>